<dbReference type="Pfam" id="PF00440">
    <property type="entry name" value="TetR_N"/>
    <property type="match status" value="1"/>
</dbReference>
<gene>
    <name evidence="4" type="ORF">NNL38_21530</name>
</gene>
<evidence type="ECO:0000256" key="2">
    <source>
        <dbReference type="PROSITE-ProRule" id="PRU00335"/>
    </source>
</evidence>
<evidence type="ECO:0000313" key="4">
    <source>
        <dbReference type="EMBL" id="UTV29597.1"/>
    </source>
</evidence>
<dbReference type="PANTHER" id="PTHR43479">
    <property type="entry name" value="ACREF/ENVCD OPERON REPRESSOR-RELATED"/>
    <property type="match status" value="1"/>
</dbReference>
<dbReference type="SUPFAM" id="SSF46689">
    <property type="entry name" value="Homeodomain-like"/>
    <property type="match status" value="1"/>
</dbReference>
<dbReference type="RefSeq" id="WP_255390915.1">
    <property type="nucleotide sequence ID" value="NZ_CP101509.1"/>
</dbReference>
<feature type="domain" description="HTH tetR-type" evidence="3">
    <location>
        <begin position="6"/>
        <end position="66"/>
    </location>
</feature>
<keyword evidence="1 2" id="KW-0238">DNA-binding</keyword>
<protein>
    <submittedName>
        <fullName evidence="4">TetR/AcrR family transcriptional regulator</fullName>
    </submittedName>
</protein>
<dbReference type="PROSITE" id="PS50977">
    <property type="entry name" value="HTH_TETR_2"/>
    <property type="match status" value="1"/>
</dbReference>
<dbReference type="PROSITE" id="PS01081">
    <property type="entry name" value="HTH_TETR_1"/>
    <property type="match status" value="1"/>
</dbReference>
<evidence type="ECO:0000313" key="5">
    <source>
        <dbReference type="Proteomes" id="UP001057998"/>
    </source>
</evidence>
<evidence type="ECO:0000259" key="3">
    <source>
        <dbReference type="PROSITE" id="PS50977"/>
    </source>
</evidence>
<feature type="DNA-binding region" description="H-T-H motif" evidence="2">
    <location>
        <begin position="29"/>
        <end position="48"/>
    </location>
</feature>
<dbReference type="SUPFAM" id="SSF48498">
    <property type="entry name" value="Tetracyclin repressor-like, C-terminal domain"/>
    <property type="match status" value="1"/>
</dbReference>
<name>A0ABY5GK39_9GAMM</name>
<dbReference type="InterPro" id="IPR041673">
    <property type="entry name" value="TetR_C_23"/>
</dbReference>
<dbReference type="Pfam" id="PF17931">
    <property type="entry name" value="TetR_C_23"/>
    <property type="match status" value="1"/>
</dbReference>
<dbReference type="InterPro" id="IPR001647">
    <property type="entry name" value="HTH_TetR"/>
</dbReference>
<dbReference type="Gene3D" id="1.10.357.10">
    <property type="entry name" value="Tetracycline Repressor, domain 2"/>
    <property type="match status" value="1"/>
</dbReference>
<accession>A0ABY5GK39</accession>
<keyword evidence="5" id="KW-1185">Reference proteome</keyword>
<dbReference type="InterPro" id="IPR036271">
    <property type="entry name" value="Tet_transcr_reg_TetR-rel_C_sf"/>
</dbReference>
<dbReference type="InterPro" id="IPR050624">
    <property type="entry name" value="HTH-type_Tx_Regulator"/>
</dbReference>
<evidence type="ECO:0000256" key="1">
    <source>
        <dbReference type="ARBA" id="ARBA00023125"/>
    </source>
</evidence>
<dbReference type="Proteomes" id="UP001057998">
    <property type="component" value="Chromosome 2"/>
</dbReference>
<dbReference type="EMBL" id="CP101509">
    <property type="protein sequence ID" value="UTV29597.1"/>
    <property type="molecule type" value="Genomic_DNA"/>
</dbReference>
<organism evidence="4 5">
    <name type="scientific">Photobacterium atrarenae</name>
    <dbReference type="NCBI Taxonomy" id="865757"/>
    <lineage>
        <taxon>Bacteria</taxon>
        <taxon>Pseudomonadati</taxon>
        <taxon>Pseudomonadota</taxon>
        <taxon>Gammaproteobacteria</taxon>
        <taxon>Vibrionales</taxon>
        <taxon>Vibrionaceae</taxon>
        <taxon>Photobacterium</taxon>
    </lineage>
</organism>
<reference evidence="4" key="1">
    <citation type="submission" date="2022-07" db="EMBL/GenBank/DDBJ databases">
        <title>Genome sequencing of Photobacterium atrarenae GJH2-4.</title>
        <authorList>
            <person name="Park S.-J."/>
        </authorList>
    </citation>
    <scope>NUCLEOTIDE SEQUENCE</scope>
    <source>
        <strain evidence="4">GJH2-4</strain>
    </source>
</reference>
<sequence>MKKKSEKVRGKILDAAVNLMSMEGYKNVSMRKIAKQAKVGDATIYNYFPNKESLLYGYFAALVQKSVEELQAIDDFEGYSLQEKIQLLIETNLTQMLPHREFVQEAFEITFLTPLAKFGNIAPIKSQLSDQVRLYLSQAYQQGTLEEESLHEFIPSLFWDYYLGMVMYWLKDDSEDFTNTTQLLDLSLNFAISLLASGVLSKAGQMTSFLIRQHMFSGFELMAKQFSQLRGLTGKGQRHE</sequence>
<dbReference type="PANTHER" id="PTHR43479:SF11">
    <property type="entry name" value="ACREF_ENVCD OPERON REPRESSOR-RELATED"/>
    <property type="match status" value="1"/>
</dbReference>
<dbReference type="InterPro" id="IPR023772">
    <property type="entry name" value="DNA-bd_HTH_TetR-type_CS"/>
</dbReference>
<proteinExistence type="predicted"/>
<dbReference type="InterPro" id="IPR009057">
    <property type="entry name" value="Homeodomain-like_sf"/>
</dbReference>
<dbReference type="PRINTS" id="PR00455">
    <property type="entry name" value="HTHTETR"/>
</dbReference>